<organism evidence="3 4">
    <name type="scientific">Populus tomentosa</name>
    <name type="common">Chinese white poplar</name>
    <dbReference type="NCBI Taxonomy" id="118781"/>
    <lineage>
        <taxon>Eukaryota</taxon>
        <taxon>Viridiplantae</taxon>
        <taxon>Streptophyta</taxon>
        <taxon>Embryophyta</taxon>
        <taxon>Tracheophyta</taxon>
        <taxon>Spermatophyta</taxon>
        <taxon>Magnoliopsida</taxon>
        <taxon>eudicotyledons</taxon>
        <taxon>Gunneridae</taxon>
        <taxon>Pentapetalae</taxon>
        <taxon>rosids</taxon>
        <taxon>fabids</taxon>
        <taxon>Malpighiales</taxon>
        <taxon>Salicaceae</taxon>
        <taxon>Saliceae</taxon>
        <taxon>Populus</taxon>
    </lineage>
</organism>
<sequence>MLCHGLLSSTLLLLTFVFFTSSAFVPLSHGASVPFPSFLALPPAVAGRADEAKYEVEFSWGTRRPVVEAPIGEPVDNSPVLVLAPKRTDRKDPLNDFKRYTGGWNISDRHYWATCRVSIFLNYQLTITRLDLTFLTCCQHANMLCRERSECDVLVYGQGALETMYEMNVIIVCDEKLSVDVVLEENNVELLNGHSSVGFTAAPLFAIAAVWFLVFGLCLLIGCLCHFCCKRQRYGYSQTAYALSLIFLILFSICAMIGCVVLYTAQERFHKSTTETLEYVVNQADTTVDKLRAVSDFIASAKLVGVDEVFLPSNVQTDIDQIGTRINSSASVLADKTVDNSEDIKDLLDSVRVALITTAAIMLLLTFLGFLFSIFGMQFLVYILVIVGWILVAGTFILCGTFLLLHNVAGDTCVAMDHWVHNPTAHTALDDILPCVDQATTQDTLIKSKEITSQLVEVVNQVITNVSNLNFSPNFKPMYINQSGPLVPILCNPFYADLTIRPCSAGEVDLTNATQVWSSYVCQVSPTGICATTGRLTPAFYSQMSAAINVSYGLNNYAPFLIELGDCTFARETFSDIYKDHCPSLRRYSRWIYIGLVMVSTAVMLSLIFWVIYGRERRHRVYSKQLVSESAQGTEREKNS</sequence>
<gene>
    <name evidence="3" type="ORF">POTOM_056836</name>
</gene>
<feature type="transmembrane region" description="Helical" evidence="1">
    <location>
        <begin position="241"/>
        <end position="265"/>
    </location>
</feature>
<dbReference type="PANTHER" id="PTHR31414">
    <property type="entry name" value="TRANSMEMBRANE PROTEIN DDB_G0292058"/>
    <property type="match status" value="1"/>
</dbReference>
<feature type="chain" id="PRO_5036455510" evidence="2">
    <location>
        <begin position="31"/>
        <end position="640"/>
    </location>
</feature>
<keyword evidence="4" id="KW-1185">Reference proteome</keyword>
<accession>A0A8X7XWJ7</accession>
<proteinExistence type="predicted"/>
<dbReference type="OrthoDB" id="1937321at2759"/>
<evidence type="ECO:0000256" key="1">
    <source>
        <dbReference type="SAM" id="Phobius"/>
    </source>
</evidence>
<evidence type="ECO:0000313" key="3">
    <source>
        <dbReference type="EMBL" id="KAG6739245.1"/>
    </source>
</evidence>
<feature type="signal peptide" evidence="2">
    <location>
        <begin position="1"/>
        <end position="30"/>
    </location>
</feature>
<keyword evidence="1" id="KW-0472">Membrane</keyword>
<feature type="transmembrane region" description="Helical" evidence="1">
    <location>
        <begin position="204"/>
        <end position="229"/>
    </location>
</feature>
<dbReference type="InterPro" id="IPR040283">
    <property type="entry name" value="DDB_G0292058-like"/>
</dbReference>
<dbReference type="GO" id="GO:0009506">
    <property type="term" value="C:plasmodesma"/>
    <property type="evidence" value="ECO:0007669"/>
    <property type="project" value="TreeGrafter"/>
</dbReference>
<evidence type="ECO:0000256" key="2">
    <source>
        <dbReference type="SAM" id="SignalP"/>
    </source>
</evidence>
<dbReference type="GO" id="GO:0005886">
    <property type="term" value="C:plasma membrane"/>
    <property type="evidence" value="ECO:0007669"/>
    <property type="project" value="TreeGrafter"/>
</dbReference>
<reference evidence="3" key="1">
    <citation type="journal article" date="2020" name="bioRxiv">
        <title>Hybrid origin of Populus tomentosa Carr. identified through genome sequencing and phylogenomic analysis.</title>
        <authorList>
            <person name="An X."/>
            <person name="Gao K."/>
            <person name="Chen Z."/>
            <person name="Li J."/>
            <person name="Yang X."/>
            <person name="Yang X."/>
            <person name="Zhou J."/>
            <person name="Guo T."/>
            <person name="Zhao T."/>
            <person name="Huang S."/>
            <person name="Miao D."/>
            <person name="Khan W.U."/>
            <person name="Rao P."/>
            <person name="Ye M."/>
            <person name="Lei B."/>
            <person name="Liao W."/>
            <person name="Wang J."/>
            <person name="Ji L."/>
            <person name="Li Y."/>
            <person name="Guo B."/>
            <person name="Mustafa N.S."/>
            <person name="Li S."/>
            <person name="Yun Q."/>
            <person name="Keller S.R."/>
            <person name="Mao J."/>
            <person name="Zhang R."/>
            <person name="Strauss S.H."/>
        </authorList>
    </citation>
    <scope>NUCLEOTIDE SEQUENCE</scope>
    <source>
        <strain evidence="3">GM15</strain>
        <tissue evidence="3">Leaf</tissue>
    </source>
</reference>
<dbReference type="PANTHER" id="PTHR31414:SF13">
    <property type="entry name" value="TRANSMEMBRANE PROTEIN"/>
    <property type="match status" value="1"/>
</dbReference>
<keyword evidence="1" id="KW-1133">Transmembrane helix</keyword>
<dbReference type="EMBL" id="JAAWWB010000036">
    <property type="protein sequence ID" value="KAG6739245.1"/>
    <property type="molecule type" value="Genomic_DNA"/>
</dbReference>
<name>A0A8X7XWJ7_POPTO</name>
<protein>
    <submittedName>
        <fullName evidence="3">Uncharacterized protein</fullName>
    </submittedName>
</protein>
<dbReference type="Proteomes" id="UP000886885">
    <property type="component" value="Chromosome 18D"/>
</dbReference>
<feature type="transmembrane region" description="Helical" evidence="1">
    <location>
        <begin position="379"/>
        <end position="405"/>
    </location>
</feature>
<feature type="transmembrane region" description="Helical" evidence="1">
    <location>
        <begin position="353"/>
        <end position="372"/>
    </location>
</feature>
<feature type="transmembrane region" description="Helical" evidence="1">
    <location>
        <begin position="591"/>
        <end position="613"/>
    </location>
</feature>
<evidence type="ECO:0000313" key="4">
    <source>
        <dbReference type="Proteomes" id="UP000886885"/>
    </source>
</evidence>
<dbReference type="AlphaFoldDB" id="A0A8X7XWJ7"/>
<keyword evidence="2" id="KW-0732">Signal</keyword>
<comment type="caution">
    <text evidence="3">The sequence shown here is derived from an EMBL/GenBank/DDBJ whole genome shotgun (WGS) entry which is preliminary data.</text>
</comment>
<keyword evidence="1" id="KW-0812">Transmembrane</keyword>